<dbReference type="eggNOG" id="ENOG5033A7D">
    <property type="taxonomic scope" value="Bacteria"/>
</dbReference>
<evidence type="ECO:0000313" key="6">
    <source>
        <dbReference type="EMBL" id="BAN48458.1"/>
    </source>
</evidence>
<keyword evidence="1" id="KW-1003">Cell membrane</keyword>
<evidence type="ECO:0000256" key="3">
    <source>
        <dbReference type="ARBA" id="ARBA00022989"/>
    </source>
</evidence>
<gene>
    <name evidence="6" type="ORF">PCA10_27260</name>
</gene>
<protein>
    <recommendedName>
        <fullName evidence="8">DUF1656 domain-containing protein</fullName>
    </recommendedName>
</protein>
<dbReference type="Proteomes" id="UP000015503">
    <property type="component" value="Chromosome"/>
</dbReference>
<organism evidence="6 7">
    <name type="scientific">Metapseudomonas resinovorans NBRC 106553</name>
    <dbReference type="NCBI Taxonomy" id="1245471"/>
    <lineage>
        <taxon>Bacteria</taxon>
        <taxon>Pseudomonadati</taxon>
        <taxon>Pseudomonadota</taxon>
        <taxon>Gammaproteobacteria</taxon>
        <taxon>Pseudomonadales</taxon>
        <taxon>Pseudomonadaceae</taxon>
        <taxon>Metapseudomonas</taxon>
    </lineage>
</organism>
<dbReference type="HOGENOM" id="CLU_188292_1_1_6"/>
<accession>S6ARD6</accession>
<dbReference type="OrthoDB" id="7021192at2"/>
<dbReference type="PATRIC" id="fig|1245471.3.peg.2761"/>
<proteinExistence type="predicted"/>
<keyword evidence="2 5" id="KW-0812">Transmembrane</keyword>
<keyword evidence="4 5" id="KW-0472">Membrane</keyword>
<feature type="transmembrane region" description="Helical" evidence="5">
    <location>
        <begin position="7"/>
        <end position="29"/>
    </location>
</feature>
<dbReference type="InterPro" id="IPR012451">
    <property type="entry name" value="DUF1656"/>
</dbReference>
<sequence>MIGDINIFGVFLPTALVLMLLAYLVYLPLQRLLNALHVYRLVWHRALFNIALYAALLGTFEHLSRILMQP</sequence>
<evidence type="ECO:0000256" key="1">
    <source>
        <dbReference type="ARBA" id="ARBA00022475"/>
    </source>
</evidence>
<feature type="transmembrane region" description="Helical" evidence="5">
    <location>
        <begin position="41"/>
        <end position="60"/>
    </location>
</feature>
<evidence type="ECO:0000256" key="5">
    <source>
        <dbReference type="SAM" id="Phobius"/>
    </source>
</evidence>
<dbReference type="RefSeq" id="WP_016492652.1">
    <property type="nucleotide sequence ID" value="NC_021499.1"/>
</dbReference>
<dbReference type="AlphaFoldDB" id="S6ARD6"/>
<dbReference type="KEGG" id="pre:PCA10_27260"/>
<keyword evidence="3 5" id="KW-1133">Transmembrane helix</keyword>
<dbReference type="STRING" id="1245471.PCA10_27260"/>
<evidence type="ECO:0008006" key="8">
    <source>
        <dbReference type="Google" id="ProtNLM"/>
    </source>
</evidence>
<evidence type="ECO:0000256" key="2">
    <source>
        <dbReference type="ARBA" id="ARBA00022692"/>
    </source>
</evidence>
<evidence type="ECO:0000256" key="4">
    <source>
        <dbReference type="ARBA" id="ARBA00023136"/>
    </source>
</evidence>
<dbReference type="Pfam" id="PF07869">
    <property type="entry name" value="DUF1656"/>
    <property type="match status" value="1"/>
</dbReference>
<dbReference type="EMBL" id="AP013068">
    <property type="protein sequence ID" value="BAN48458.1"/>
    <property type="molecule type" value="Genomic_DNA"/>
</dbReference>
<name>S6ARD6_METRE</name>
<keyword evidence="7" id="KW-1185">Reference proteome</keyword>
<evidence type="ECO:0000313" key="7">
    <source>
        <dbReference type="Proteomes" id="UP000015503"/>
    </source>
</evidence>
<reference evidence="6 7" key="1">
    <citation type="journal article" date="2013" name="Genome Announc.">
        <title>Complete Genome Sequence of the Carbazole Degrader Pseudomonas resinovorans Strain CA10 (NBRC 106553).</title>
        <authorList>
            <person name="Shintani M."/>
            <person name="Hosoyama A."/>
            <person name="Ohji S."/>
            <person name="Tsuchikane K."/>
            <person name="Takarada H."/>
            <person name="Yamazoe A."/>
            <person name="Fujita N."/>
            <person name="Nojiri H."/>
        </authorList>
    </citation>
    <scope>NUCLEOTIDE SEQUENCE [LARGE SCALE GENOMIC DNA]</scope>
    <source>
        <strain evidence="6 7">NBRC 106553</strain>
    </source>
</reference>